<dbReference type="HOGENOM" id="CLU_1290024_0_0_1"/>
<name>E3MDM1_CAERE</name>
<organism evidence="2">
    <name type="scientific">Caenorhabditis remanei</name>
    <name type="common">Caenorhabditis vulgaris</name>
    <dbReference type="NCBI Taxonomy" id="31234"/>
    <lineage>
        <taxon>Eukaryota</taxon>
        <taxon>Metazoa</taxon>
        <taxon>Ecdysozoa</taxon>
        <taxon>Nematoda</taxon>
        <taxon>Chromadorea</taxon>
        <taxon>Rhabditida</taxon>
        <taxon>Rhabditina</taxon>
        <taxon>Rhabditomorpha</taxon>
        <taxon>Rhabditoidea</taxon>
        <taxon>Rhabditidae</taxon>
        <taxon>Peloderinae</taxon>
        <taxon>Caenorhabditis</taxon>
    </lineage>
</organism>
<dbReference type="eggNOG" id="ENOG502TK3Q">
    <property type="taxonomic scope" value="Eukaryota"/>
</dbReference>
<dbReference type="EMBL" id="DS268437">
    <property type="protein sequence ID" value="EFO99097.1"/>
    <property type="molecule type" value="Genomic_DNA"/>
</dbReference>
<evidence type="ECO:0000313" key="1">
    <source>
        <dbReference type="EMBL" id="EFO99097.1"/>
    </source>
</evidence>
<dbReference type="Proteomes" id="UP000008281">
    <property type="component" value="Unassembled WGS sequence"/>
</dbReference>
<dbReference type="InterPro" id="IPR021942">
    <property type="entry name" value="DUF3557"/>
</dbReference>
<accession>E3MDM1</accession>
<dbReference type="OrthoDB" id="10400061at2759"/>
<evidence type="ECO:0000313" key="2">
    <source>
        <dbReference type="Proteomes" id="UP000008281"/>
    </source>
</evidence>
<dbReference type="AlphaFoldDB" id="E3MDM1"/>
<sequence length="214" mass="25641">MLTYPCQSVVFLFLDFEKRCHVAKRCRQVRNRHRILPLYIRNLEISQFENYFHLKINNYNTWIFPDTDRPFSEHWTCINHEKEAIGNEKTQKINCHVEKIVEKVLIYYLGRTDTIVKNLTVKEIFKISRENRPIGAIIDYYVHDYFNTKLYPNFAKIVADLKAKRTKIGRINAITIPMESDAELNVFIVPEDEERIKNTWILRMAVMEKRRNAD</sequence>
<protein>
    <submittedName>
        <fullName evidence="1">Uncharacterized protein</fullName>
    </submittedName>
</protein>
<reference evidence="1" key="1">
    <citation type="submission" date="2007-07" db="EMBL/GenBank/DDBJ databases">
        <title>PCAP assembly of the Caenorhabditis remanei genome.</title>
        <authorList>
            <consortium name="The Caenorhabditis remanei Sequencing Consortium"/>
            <person name="Wilson R.K."/>
        </authorList>
    </citation>
    <scope>NUCLEOTIDE SEQUENCE [LARGE SCALE GENOMIC DNA]</scope>
    <source>
        <strain evidence="1">PB4641</strain>
    </source>
</reference>
<keyword evidence="2" id="KW-1185">Reference proteome</keyword>
<dbReference type="PANTHER" id="PTHR31379">
    <property type="entry name" value="F-BOX C PROTEIN-RELATED-RELATED"/>
    <property type="match status" value="1"/>
</dbReference>
<gene>
    <name evidence="1" type="ORF">CRE_17930</name>
</gene>
<proteinExistence type="predicted"/>